<dbReference type="Proteomes" id="UP000886595">
    <property type="component" value="Unassembled WGS sequence"/>
</dbReference>
<sequence>MHVPIRLVTLEVASNLVHHYDLDLGAIGLDPVAPVLYWSVGESRQWSVCDLVSSLWCLGGFLFFSPVRIGIGVFLSGVVCSEQVVSCVSSFSLVFALVGFGYAWVFSEACFRIVYLVLGYSCSQDFRELVVVNRVVDLSIVVEAIACPVVLALVVLVVSGWVTRTLFGSWI</sequence>
<evidence type="ECO:0000256" key="1">
    <source>
        <dbReference type="SAM" id="Phobius"/>
    </source>
</evidence>
<keyword evidence="1" id="KW-0812">Transmembrane</keyword>
<dbReference type="AlphaFoldDB" id="A0A8X7R4A4"/>
<gene>
    <name evidence="2" type="ORF">Bca52824_052347</name>
</gene>
<dbReference type="EMBL" id="JAAMPC010000011">
    <property type="protein sequence ID" value="KAG2281127.1"/>
    <property type="molecule type" value="Genomic_DNA"/>
</dbReference>
<feature type="transmembrane region" description="Helical" evidence="1">
    <location>
        <begin position="138"/>
        <end position="162"/>
    </location>
</feature>
<keyword evidence="1" id="KW-1133">Transmembrane helix</keyword>
<evidence type="ECO:0000313" key="3">
    <source>
        <dbReference type="Proteomes" id="UP000886595"/>
    </source>
</evidence>
<organism evidence="2 3">
    <name type="scientific">Brassica carinata</name>
    <name type="common">Ethiopian mustard</name>
    <name type="synonym">Abyssinian cabbage</name>
    <dbReference type="NCBI Taxonomy" id="52824"/>
    <lineage>
        <taxon>Eukaryota</taxon>
        <taxon>Viridiplantae</taxon>
        <taxon>Streptophyta</taxon>
        <taxon>Embryophyta</taxon>
        <taxon>Tracheophyta</taxon>
        <taxon>Spermatophyta</taxon>
        <taxon>Magnoliopsida</taxon>
        <taxon>eudicotyledons</taxon>
        <taxon>Gunneridae</taxon>
        <taxon>Pentapetalae</taxon>
        <taxon>rosids</taxon>
        <taxon>malvids</taxon>
        <taxon>Brassicales</taxon>
        <taxon>Brassicaceae</taxon>
        <taxon>Brassiceae</taxon>
        <taxon>Brassica</taxon>
    </lineage>
</organism>
<feature type="transmembrane region" description="Helical" evidence="1">
    <location>
        <begin position="91"/>
        <end position="118"/>
    </location>
</feature>
<name>A0A8X7R4A4_BRACI</name>
<proteinExistence type="predicted"/>
<comment type="caution">
    <text evidence="2">The sequence shown here is derived from an EMBL/GenBank/DDBJ whole genome shotgun (WGS) entry which is preliminary data.</text>
</comment>
<evidence type="ECO:0000313" key="2">
    <source>
        <dbReference type="EMBL" id="KAG2281127.1"/>
    </source>
</evidence>
<reference evidence="2 3" key="1">
    <citation type="submission" date="2020-02" db="EMBL/GenBank/DDBJ databases">
        <authorList>
            <person name="Ma Q."/>
            <person name="Huang Y."/>
            <person name="Song X."/>
            <person name="Pei D."/>
        </authorList>
    </citation>
    <scope>NUCLEOTIDE SEQUENCE [LARGE SCALE GENOMIC DNA]</scope>
    <source>
        <strain evidence="2">Sxm20200214</strain>
        <tissue evidence="2">Leaf</tissue>
    </source>
</reference>
<accession>A0A8X7R4A4</accession>
<keyword evidence="3" id="KW-1185">Reference proteome</keyword>
<feature type="transmembrane region" description="Helical" evidence="1">
    <location>
        <begin position="53"/>
        <end position="79"/>
    </location>
</feature>
<keyword evidence="1" id="KW-0472">Membrane</keyword>
<protein>
    <submittedName>
        <fullName evidence="2">Uncharacterized protein</fullName>
    </submittedName>
</protein>